<evidence type="ECO:0000256" key="1">
    <source>
        <dbReference type="SAM" id="MobiDB-lite"/>
    </source>
</evidence>
<dbReference type="SUPFAM" id="SSF52833">
    <property type="entry name" value="Thioredoxin-like"/>
    <property type="match status" value="1"/>
</dbReference>
<dbReference type="InterPro" id="IPR036249">
    <property type="entry name" value="Thioredoxin-like_sf"/>
</dbReference>
<dbReference type="GO" id="GO:0016491">
    <property type="term" value="F:oxidoreductase activity"/>
    <property type="evidence" value="ECO:0007669"/>
    <property type="project" value="InterPro"/>
</dbReference>
<keyword evidence="2" id="KW-1133">Transmembrane helix</keyword>
<dbReference type="STRING" id="1888995.BD935_03485"/>
<accession>A0A1J5U9Y2</accession>
<gene>
    <name evidence="4" type="ORF">BD935_03485</name>
</gene>
<dbReference type="PANTHER" id="PTHR42852">
    <property type="entry name" value="THIOL:DISULFIDE INTERCHANGE PROTEIN DSBE"/>
    <property type="match status" value="1"/>
</dbReference>
<protein>
    <recommendedName>
        <fullName evidence="3">Thioredoxin domain-containing protein</fullName>
    </recommendedName>
</protein>
<proteinExistence type="predicted"/>
<dbReference type="InterPro" id="IPR013766">
    <property type="entry name" value="Thioredoxin_domain"/>
</dbReference>
<dbReference type="Gene3D" id="3.40.30.10">
    <property type="entry name" value="Glutaredoxin"/>
    <property type="match status" value="1"/>
</dbReference>
<reference evidence="4 5" key="1">
    <citation type="submission" date="2016-08" db="EMBL/GenBank/DDBJ databases">
        <title>New Insights into Marine Group III Euryarchaeota, from dark to light.</title>
        <authorList>
            <person name="Haro-Moreno J.M."/>
            <person name="Rodriguez-Valera F."/>
            <person name="Lopez-Garcia P."/>
            <person name="Moreira D."/>
            <person name="Martin-Cuadrado A.B."/>
        </authorList>
    </citation>
    <scope>NUCLEOTIDE SEQUENCE [LARGE SCALE GENOMIC DNA]</scope>
    <source>
        <strain evidence="4">CG-Epi1</strain>
    </source>
</reference>
<name>A0A1J5U9Y2_9ARCH</name>
<dbReference type="PROSITE" id="PS51352">
    <property type="entry name" value="THIOREDOXIN_2"/>
    <property type="match status" value="1"/>
</dbReference>
<comment type="caution">
    <text evidence="4">The sequence shown here is derived from an EMBL/GenBank/DDBJ whole genome shotgun (WGS) entry which is preliminary data.</text>
</comment>
<evidence type="ECO:0000259" key="3">
    <source>
        <dbReference type="PROSITE" id="PS51352"/>
    </source>
</evidence>
<feature type="domain" description="Thioredoxin" evidence="3">
    <location>
        <begin position="56"/>
        <end position="200"/>
    </location>
</feature>
<feature type="compositionally biased region" description="Basic and acidic residues" evidence="1">
    <location>
        <begin position="11"/>
        <end position="20"/>
    </location>
</feature>
<dbReference type="EMBL" id="MIZA01000002">
    <property type="protein sequence ID" value="OIR21078.1"/>
    <property type="molecule type" value="Genomic_DNA"/>
</dbReference>
<feature type="region of interest" description="Disordered" evidence="1">
    <location>
        <begin position="1"/>
        <end position="20"/>
    </location>
</feature>
<evidence type="ECO:0000313" key="5">
    <source>
        <dbReference type="Proteomes" id="UP000183080"/>
    </source>
</evidence>
<dbReference type="InterPro" id="IPR050553">
    <property type="entry name" value="Thioredoxin_ResA/DsbE_sf"/>
</dbReference>
<feature type="transmembrane region" description="Helical" evidence="2">
    <location>
        <begin position="32"/>
        <end position="55"/>
    </location>
</feature>
<dbReference type="PANTHER" id="PTHR42852:SF17">
    <property type="entry name" value="THIOREDOXIN-LIKE PROTEIN HI_1115"/>
    <property type="match status" value="1"/>
</dbReference>
<keyword evidence="2" id="KW-0812">Transmembrane</keyword>
<sequence>MASKRKRKLEKKSSKDFKDKMQARRASANDALWTYGLPLAVILVVGLGVYFAFFYEMGDPRAEEWELEDPQSGEVYASEDYYNNRLTIVEFFNSKCGACQTQAPILNDVHANYSSQVDMFAIGGYKLGNGQDSASSIANFKIEYNMQFPHLYDPSGDLMRDYGFSSYPSLAFIKNGEIVYSHSGILSESRLAAEIEKYLE</sequence>
<dbReference type="InterPro" id="IPR013740">
    <property type="entry name" value="Redoxin"/>
</dbReference>
<keyword evidence="2" id="KW-0472">Membrane</keyword>
<feature type="compositionally biased region" description="Basic residues" evidence="1">
    <location>
        <begin position="1"/>
        <end position="10"/>
    </location>
</feature>
<evidence type="ECO:0000256" key="2">
    <source>
        <dbReference type="SAM" id="Phobius"/>
    </source>
</evidence>
<dbReference type="Pfam" id="PF08534">
    <property type="entry name" value="Redoxin"/>
    <property type="match status" value="1"/>
</dbReference>
<dbReference type="AlphaFoldDB" id="A0A1J5U9Y2"/>
<organism evidence="4 5">
    <name type="scientific">Marine Group III euryarchaeote CG-Epi1</name>
    <dbReference type="NCBI Taxonomy" id="1888995"/>
    <lineage>
        <taxon>Archaea</taxon>
        <taxon>Methanobacteriati</taxon>
        <taxon>Thermoplasmatota</taxon>
        <taxon>Thermoplasmata</taxon>
        <taxon>Candidatus Thermoprofundales</taxon>
    </lineage>
</organism>
<evidence type="ECO:0000313" key="4">
    <source>
        <dbReference type="EMBL" id="OIR21078.1"/>
    </source>
</evidence>
<dbReference type="Proteomes" id="UP000183080">
    <property type="component" value="Unassembled WGS sequence"/>
</dbReference>